<accession>A0A1V9FDS8</accession>
<proteinExistence type="predicted"/>
<organism evidence="1 2">
    <name type="scientific">Niastella populi</name>
    <dbReference type="NCBI Taxonomy" id="550983"/>
    <lineage>
        <taxon>Bacteria</taxon>
        <taxon>Pseudomonadati</taxon>
        <taxon>Bacteroidota</taxon>
        <taxon>Chitinophagia</taxon>
        <taxon>Chitinophagales</taxon>
        <taxon>Chitinophagaceae</taxon>
        <taxon>Niastella</taxon>
    </lineage>
</organism>
<protein>
    <recommendedName>
        <fullName evidence="3">Fibronectin type-III domain-containing protein</fullName>
    </recommendedName>
</protein>
<name>A0A1V9FDS8_9BACT</name>
<evidence type="ECO:0000313" key="2">
    <source>
        <dbReference type="Proteomes" id="UP000192276"/>
    </source>
</evidence>
<reference evidence="2" key="1">
    <citation type="submission" date="2016-04" db="EMBL/GenBank/DDBJ databases">
        <authorList>
            <person name="Chen L."/>
            <person name="Zhuang W."/>
            <person name="Wang G."/>
        </authorList>
    </citation>
    <scope>NUCLEOTIDE SEQUENCE [LARGE SCALE GENOMIC DNA]</scope>
    <source>
        <strain evidence="2">208</strain>
    </source>
</reference>
<comment type="caution">
    <text evidence="1">The sequence shown here is derived from an EMBL/GenBank/DDBJ whole genome shotgun (WGS) entry which is preliminary data.</text>
</comment>
<sequence>MKIMKRRLALNFKGVKDTDIRMLASSVCQGMDGNEKFPDPGMLIIELKEISRQFEQAMSDASLGDRLKIAIKNNVRILLVKKLKQVGEFVNTHSNEQEYLLWSSGFDLIKPVDEIKLKHPNDFKILPGPKPGEITMKVRGIKGARSYLYQWTPAPVTPESVWQSIADTRCKKVISGLPLGINYCFRMAAVGARNQLVYTQVLSRYIS</sequence>
<evidence type="ECO:0000313" key="1">
    <source>
        <dbReference type="EMBL" id="OQP56437.1"/>
    </source>
</evidence>
<dbReference type="EMBL" id="LWBP01000199">
    <property type="protein sequence ID" value="OQP56437.1"/>
    <property type="molecule type" value="Genomic_DNA"/>
</dbReference>
<dbReference type="Proteomes" id="UP000192276">
    <property type="component" value="Unassembled WGS sequence"/>
</dbReference>
<keyword evidence="2" id="KW-1185">Reference proteome</keyword>
<gene>
    <name evidence="1" type="ORF">A4R26_04565</name>
</gene>
<dbReference type="AlphaFoldDB" id="A0A1V9FDS8"/>
<evidence type="ECO:0008006" key="3">
    <source>
        <dbReference type="Google" id="ProtNLM"/>
    </source>
</evidence>